<organism evidence="1 2">
    <name type="scientific">Bagarius yarrelli</name>
    <name type="common">Goonch</name>
    <name type="synonym">Bagrus yarrelli</name>
    <dbReference type="NCBI Taxonomy" id="175774"/>
    <lineage>
        <taxon>Eukaryota</taxon>
        <taxon>Metazoa</taxon>
        <taxon>Chordata</taxon>
        <taxon>Craniata</taxon>
        <taxon>Vertebrata</taxon>
        <taxon>Euteleostomi</taxon>
        <taxon>Actinopterygii</taxon>
        <taxon>Neopterygii</taxon>
        <taxon>Teleostei</taxon>
        <taxon>Ostariophysi</taxon>
        <taxon>Siluriformes</taxon>
        <taxon>Sisoridae</taxon>
        <taxon>Sisorinae</taxon>
        <taxon>Bagarius</taxon>
    </lineage>
</organism>
<dbReference type="AlphaFoldDB" id="A0A556VUB8"/>
<accession>A0A556VUB8</accession>
<keyword evidence="2" id="KW-1185">Reference proteome</keyword>
<comment type="caution">
    <text evidence="1">The sequence shown here is derived from an EMBL/GenBank/DDBJ whole genome shotgun (WGS) entry which is preliminary data.</text>
</comment>
<evidence type="ECO:0000313" key="2">
    <source>
        <dbReference type="Proteomes" id="UP000319801"/>
    </source>
</evidence>
<reference evidence="1 2" key="1">
    <citation type="journal article" date="2019" name="Genome Biol. Evol.">
        <title>Whole-Genome Sequencing of the Giant Devil Catfish, Bagarius yarrelli.</title>
        <authorList>
            <person name="Jiang W."/>
            <person name="Lv Y."/>
            <person name="Cheng L."/>
            <person name="Yang K."/>
            <person name="Chao B."/>
            <person name="Wang X."/>
            <person name="Li Y."/>
            <person name="Pan X."/>
            <person name="You X."/>
            <person name="Zhang Y."/>
            <person name="Yang J."/>
            <person name="Li J."/>
            <person name="Zhang X."/>
            <person name="Liu S."/>
            <person name="Sun C."/>
            <person name="Yang J."/>
            <person name="Shi Q."/>
        </authorList>
    </citation>
    <scope>NUCLEOTIDE SEQUENCE [LARGE SCALE GENOMIC DNA]</scope>
    <source>
        <strain evidence="1">JWS20170419001</strain>
        <tissue evidence="1">Muscle</tissue>
    </source>
</reference>
<dbReference type="EMBL" id="VCAZ01000261">
    <property type="protein sequence ID" value="TTP75365.1"/>
    <property type="molecule type" value="Genomic_DNA"/>
</dbReference>
<protein>
    <submittedName>
        <fullName evidence="1">Uncharacterized protein</fullName>
    </submittedName>
</protein>
<evidence type="ECO:0000313" key="1">
    <source>
        <dbReference type="EMBL" id="TTP75365.1"/>
    </source>
</evidence>
<proteinExistence type="predicted"/>
<sequence length="100" mass="11379">MHQEALGTNLVRRDYNTVWNLVFRCPPIVVPDCGPPGKVFSIGLNPHVLQIVSCQKAFPKCFHGGKFSAAFLHQQFFSERAPSRCRLRYHSSRRNPDLSP</sequence>
<dbReference type="Proteomes" id="UP000319801">
    <property type="component" value="Unassembled WGS sequence"/>
</dbReference>
<gene>
    <name evidence="1" type="ORF">Baya_16089</name>
</gene>
<name>A0A556VUB8_BAGYA</name>